<dbReference type="RefSeq" id="XP_044564782.1">
    <property type="nucleotide sequence ID" value="XM_044702715.1"/>
</dbReference>
<name>A0A6A5C444_NAEFO</name>
<keyword evidence="1" id="KW-0812">Transmembrane</keyword>
<sequence>MIILRRKKILTLHFIVFCSIFISLSAWIHSVSIGTPNVTTHEEAVHELMSLIQRHQWNSTQRLMADSFRLQVYGFIKNQEIPFSGLYLGKNSWKYFYGNLSKYFDVGKYTLEHYEIVARNGNSSFVKVDETHFTLYHQFKVSLSDAFYLESEEFHTLGNNGKTATTLFTFAQMYADTSSIANVLYLDSGKSDEVLFFVIGSACGALILGIALGSSTLLIISEMKKRIKFITTTKRNSKNPHLLNNTPSNSKAQKEQ</sequence>
<keyword evidence="1" id="KW-1133">Transmembrane helix</keyword>
<gene>
    <name evidence="2" type="ORF">FDP41_001222</name>
</gene>
<dbReference type="Proteomes" id="UP000444721">
    <property type="component" value="Unassembled WGS sequence"/>
</dbReference>
<dbReference type="GeneID" id="68108440"/>
<evidence type="ECO:0000256" key="1">
    <source>
        <dbReference type="SAM" id="Phobius"/>
    </source>
</evidence>
<dbReference type="VEuPathDB" id="AmoebaDB:NfTy_048420"/>
<feature type="transmembrane region" description="Helical" evidence="1">
    <location>
        <begin position="194"/>
        <end position="220"/>
    </location>
</feature>
<dbReference type="EMBL" id="VFQX01000022">
    <property type="protein sequence ID" value="KAF0980069.1"/>
    <property type="molecule type" value="Genomic_DNA"/>
</dbReference>
<accession>A0A6A5C444</accession>
<evidence type="ECO:0000313" key="3">
    <source>
        <dbReference type="Proteomes" id="UP000444721"/>
    </source>
</evidence>
<reference evidence="2 3" key="1">
    <citation type="journal article" date="2019" name="Sci. Rep.">
        <title>Nanopore sequencing improves the draft genome of the human pathogenic amoeba Naegleria fowleri.</title>
        <authorList>
            <person name="Liechti N."/>
            <person name="Schurch N."/>
            <person name="Bruggmann R."/>
            <person name="Wittwer M."/>
        </authorList>
    </citation>
    <scope>NUCLEOTIDE SEQUENCE [LARGE SCALE GENOMIC DNA]</scope>
    <source>
        <strain evidence="2 3">ATCC 30894</strain>
    </source>
</reference>
<proteinExistence type="predicted"/>
<comment type="caution">
    <text evidence="2">The sequence shown here is derived from an EMBL/GenBank/DDBJ whole genome shotgun (WGS) entry which is preliminary data.</text>
</comment>
<dbReference type="OrthoDB" id="10411845at2759"/>
<protein>
    <submittedName>
        <fullName evidence="2">Uncharacterized protein</fullName>
    </submittedName>
</protein>
<organism evidence="2 3">
    <name type="scientific">Naegleria fowleri</name>
    <name type="common">Brain eating amoeba</name>
    <dbReference type="NCBI Taxonomy" id="5763"/>
    <lineage>
        <taxon>Eukaryota</taxon>
        <taxon>Discoba</taxon>
        <taxon>Heterolobosea</taxon>
        <taxon>Tetramitia</taxon>
        <taxon>Eutetramitia</taxon>
        <taxon>Vahlkampfiidae</taxon>
        <taxon>Naegleria</taxon>
    </lineage>
</organism>
<dbReference type="AlphaFoldDB" id="A0A6A5C444"/>
<feature type="transmembrane region" description="Helical" evidence="1">
    <location>
        <begin position="9"/>
        <end position="28"/>
    </location>
</feature>
<keyword evidence="3" id="KW-1185">Reference proteome</keyword>
<dbReference type="OMA" id="EMIYFES"/>
<evidence type="ECO:0000313" key="2">
    <source>
        <dbReference type="EMBL" id="KAF0980069.1"/>
    </source>
</evidence>
<keyword evidence="1" id="KW-0472">Membrane</keyword>
<dbReference type="VEuPathDB" id="AmoebaDB:FDP41_001222"/>